<dbReference type="PANTHER" id="PTHR43756">
    <property type="entry name" value="CHOLINE MONOOXYGENASE, CHLOROPLASTIC"/>
    <property type="match status" value="1"/>
</dbReference>
<keyword evidence="6" id="KW-0411">Iron-sulfur</keyword>
<evidence type="ECO:0000259" key="7">
    <source>
        <dbReference type="PROSITE" id="PS51296"/>
    </source>
</evidence>
<dbReference type="GO" id="GO:0005506">
    <property type="term" value="F:iron ion binding"/>
    <property type="evidence" value="ECO:0007669"/>
    <property type="project" value="InterPro"/>
</dbReference>
<dbReference type="InterPro" id="IPR001663">
    <property type="entry name" value="Rng_hydr_dOase-A"/>
</dbReference>
<dbReference type="PRINTS" id="PR00090">
    <property type="entry name" value="RNGDIOXGNASE"/>
</dbReference>
<evidence type="ECO:0000256" key="1">
    <source>
        <dbReference type="ARBA" id="ARBA00001962"/>
    </source>
</evidence>
<evidence type="ECO:0000256" key="2">
    <source>
        <dbReference type="ARBA" id="ARBA00022714"/>
    </source>
</evidence>
<accession>A0A7D9D4M5</accession>
<feature type="domain" description="Rieske" evidence="7">
    <location>
        <begin position="34"/>
        <end position="144"/>
    </location>
</feature>
<dbReference type="GO" id="GO:0051537">
    <property type="term" value="F:2 iron, 2 sulfur cluster binding"/>
    <property type="evidence" value="ECO:0007669"/>
    <property type="project" value="UniProtKB-KW"/>
</dbReference>
<dbReference type="Gene3D" id="3.90.380.10">
    <property type="entry name" value="Naphthalene 1,2-dioxygenase Alpha Subunit, Chain A, domain 1"/>
    <property type="match status" value="1"/>
</dbReference>
<sequence>MPFLTETQVTLPSDWYYDARHYERELEAIWYRDWVCVGRREEIPNAGDFLVRKIGNQSLIVTRDRDDVIRVFHNTCRHRGTVICTNETGHFANGRIICPYHTWTYSLTGDLVATPIRIESDDFQMSDYSLYDVHVDHWGGFIFVNLSDEPNTSLKSFMEEEDDGLANWPIEKMVSVHQETTPLKFNWKLFWENYSECYHCPRHHPELCKIVPIYNKGLISSYKPSEDERDGDAIKRGVGAGKVTWTIDGQTKLPLIEGLSAEEIERGMVYVSITASMFVVGHPDYVRSVRIYPTGAETTDLVVDWYLMPGTKEKHPDEIEKMLELGRLVVEQDGKLCELNQQGLKSIAHEHGVLVAQEYGVHDFHEWLRVRLNSAEHG</sequence>
<keyword evidence="2" id="KW-0001">2Fe-2S</keyword>
<dbReference type="InterPro" id="IPR036922">
    <property type="entry name" value="Rieske_2Fe-2S_sf"/>
</dbReference>
<name>A0A7D9D4M5_9GAMM</name>
<comment type="cofactor">
    <cofactor evidence="1">
        <name>Fe cation</name>
        <dbReference type="ChEBI" id="CHEBI:24875"/>
    </cofactor>
</comment>
<keyword evidence="4" id="KW-0560">Oxidoreductase</keyword>
<dbReference type="InterPro" id="IPR017941">
    <property type="entry name" value="Rieske_2Fe-2S"/>
</dbReference>
<dbReference type="SUPFAM" id="SSF50022">
    <property type="entry name" value="ISP domain"/>
    <property type="match status" value="1"/>
</dbReference>
<dbReference type="CDD" id="cd03469">
    <property type="entry name" value="Rieske_RO_Alpha_N"/>
    <property type="match status" value="1"/>
</dbReference>
<evidence type="ECO:0000256" key="3">
    <source>
        <dbReference type="ARBA" id="ARBA00022723"/>
    </source>
</evidence>
<protein>
    <submittedName>
        <fullName evidence="8">Dioxygenase</fullName>
    </submittedName>
</protein>
<evidence type="ECO:0000256" key="6">
    <source>
        <dbReference type="ARBA" id="ARBA00023014"/>
    </source>
</evidence>
<evidence type="ECO:0000256" key="5">
    <source>
        <dbReference type="ARBA" id="ARBA00023004"/>
    </source>
</evidence>
<dbReference type="InterPro" id="IPR015879">
    <property type="entry name" value="Ring_hydroxy_dOase_asu_C_dom"/>
</dbReference>
<keyword evidence="5" id="KW-0408">Iron</keyword>
<dbReference type="AlphaFoldDB" id="A0A7D9D4M5"/>
<dbReference type="EMBL" id="LR633967">
    <property type="protein sequence ID" value="VUX55824.1"/>
    <property type="molecule type" value="Genomic_DNA"/>
</dbReference>
<reference evidence="8" key="1">
    <citation type="submission" date="2019-07" db="EMBL/GenBank/DDBJ databases">
        <authorList>
            <person name="Weber M."/>
            <person name="Kostadinov I."/>
            <person name="Kostadinov D I."/>
        </authorList>
    </citation>
    <scope>NUCLEOTIDE SEQUENCE</scope>
    <source>
        <strain evidence="8">Gfbio:sag-sample-m06:053724c1-46a9-4a36-b237-ea2bf867836b</strain>
    </source>
</reference>
<keyword evidence="8" id="KW-0223">Dioxygenase</keyword>
<dbReference type="GO" id="GO:0051213">
    <property type="term" value="F:dioxygenase activity"/>
    <property type="evidence" value="ECO:0007669"/>
    <property type="project" value="UniProtKB-KW"/>
</dbReference>
<proteinExistence type="predicted"/>
<dbReference type="Pfam" id="PF00355">
    <property type="entry name" value="Rieske"/>
    <property type="match status" value="1"/>
</dbReference>
<gene>
    <name evidence="8" type="ORF">JTBM06_V1_130002</name>
</gene>
<dbReference type="PROSITE" id="PS51296">
    <property type="entry name" value="RIESKE"/>
    <property type="match status" value="1"/>
</dbReference>
<dbReference type="PANTHER" id="PTHR43756:SF5">
    <property type="entry name" value="CHOLINE MONOOXYGENASE, CHLOROPLASTIC"/>
    <property type="match status" value="1"/>
</dbReference>
<organism evidence="8">
    <name type="scientific">uncultured Woeseiaceae bacterium</name>
    <dbReference type="NCBI Taxonomy" id="1983305"/>
    <lineage>
        <taxon>Bacteria</taxon>
        <taxon>Pseudomonadati</taxon>
        <taxon>Pseudomonadota</taxon>
        <taxon>Gammaproteobacteria</taxon>
        <taxon>Woeseiales</taxon>
        <taxon>Woeseiaceae</taxon>
        <taxon>environmental samples</taxon>
    </lineage>
</organism>
<evidence type="ECO:0000313" key="8">
    <source>
        <dbReference type="EMBL" id="VUX55824.1"/>
    </source>
</evidence>
<dbReference type="SUPFAM" id="SSF55961">
    <property type="entry name" value="Bet v1-like"/>
    <property type="match status" value="1"/>
</dbReference>
<evidence type="ECO:0000256" key="4">
    <source>
        <dbReference type="ARBA" id="ARBA00023002"/>
    </source>
</evidence>
<dbReference type="Gene3D" id="2.102.10.10">
    <property type="entry name" value="Rieske [2Fe-2S] iron-sulphur domain"/>
    <property type="match status" value="1"/>
</dbReference>
<keyword evidence="3" id="KW-0479">Metal-binding</keyword>
<dbReference type="Pfam" id="PF00848">
    <property type="entry name" value="Ring_hydroxyl_A"/>
    <property type="match status" value="1"/>
</dbReference>